<evidence type="ECO:0000256" key="4">
    <source>
        <dbReference type="ARBA" id="ARBA00022679"/>
    </source>
</evidence>
<dbReference type="Pfam" id="PF00590">
    <property type="entry name" value="TP_methylase"/>
    <property type="match status" value="1"/>
</dbReference>
<evidence type="ECO:0000256" key="3">
    <source>
        <dbReference type="ARBA" id="ARBA00022603"/>
    </source>
</evidence>
<dbReference type="GO" id="GO:0008168">
    <property type="term" value="F:methyltransferase activity"/>
    <property type="evidence" value="ECO:0007669"/>
    <property type="project" value="UniProtKB-KW"/>
</dbReference>
<dbReference type="EMBL" id="MEHA01000002">
    <property type="protein sequence ID" value="ODR54926.1"/>
    <property type="molecule type" value="Genomic_DNA"/>
</dbReference>
<evidence type="ECO:0000313" key="11">
    <source>
        <dbReference type="Proteomes" id="UP000094271"/>
    </source>
</evidence>
<dbReference type="SUPFAM" id="SSF53790">
    <property type="entry name" value="Tetrapyrrole methylase"/>
    <property type="match status" value="1"/>
</dbReference>
<dbReference type="PANTHER" id="PTHR47036:SF1">
    <property type="entry name" value="COBALT-FACTOR III C(17)-METHYLTRANSFERASE-RELATED"/>
    <property type="match status" value="1"/>
</dbReference>
<feature type="domain" description="Tetrapyrrole methylase" evidence="6">
    <location>
        <begin position="1"/>
        <end position="209"/>
    </location>
</feature>
<reference evidence="8 12" key="2">
    <citation type="submission" date="2016-08" db="EMBL/GenBank/DDBJ databases">
        <title>Characterization of Isolates of Eisenbergiella tayi Derived from Blood Cultures, Using Whole Genome Sequencing.</title>
        <authorList>
            <person name="Bernier A.-M."/>
            <person name="Burdz T."/>
            <person name="Wiebe D."/>
            <person name="Bernard K."/>
        </authorList>
    </citation>
    <scope>NUCLEOTIDE SEQUENCE [LARGE SCALE GENOMIC DNA]</scope>
    <source>
        <strain evidence="8 12">NML120146</strain>
    </source>
</reference>
<evidence type="ECO:0000313" key="10">
    <source>
        <dbReference type="Proteomes" id="UP000094067"/>
    </source>
</evidence>
<dbReference type="AlphaFoldDB" id="A0A1E3AFH1"/>
<proteinExistence type="predicted"/>
<dbReference type="Gene3D" id="3.40.1010.10">
    <property type="entry name" value="Cobalt-precorrin-4 Transmethylase, Domain 1"/>
    <property type="match status" value="1"/>
</dbReference>
<dbReference type="RefSeq" id="WP_069153073.1">
    <property type="nucleotide sequence ID" value="NZ_DAWDRA010000267.1"/>
</dbReference>
<dbReference type="PATRIC" id="fig|1432052.4.peg.3686"/>
<keyword evidence="12" id="KW-1185">Reference proteome</keyword>
<dbReference type="EMBL" id="MEHD01000043">
    <property type="protein sequence ID" value="ODR48256.1"/>
    <property type="molecule type" value="Genomic_DNA"/>
</dbReference>
<dbReference type="OrthoDB" id="9772960at2"/>
<dbReference type="NCBIfam" id="TIGR01466">
    <property type="entry name" value="cobJ_cbiH"/>
    <property type="match status" value="1"/>
</dbReference>
<reference evidence="9 11" key="3">
    <citation type="submission" date="2016-08" db="EMBL/GenBank/DDBJ databases">
        <authorList>
            <person name="Seilhamer J.J."/>
        </authorList>
    </citation>
    <scope>NUCLEOTIDE SEQUENCE [LARGE SCALE GENOMIC DNA]</scope>
    <source>
        <strain evidence="9 11">NML150140-1</strain>
    </source>
</reference>
<dbReference type="EC" id="2.1.1.-" evidence="7"/>
<sequence>MLYIVGFGPGSYEQMTVEADRALQESDLIIGYTTYVDIIRPWFPGKEFLVTPMKQEKERCRIAIEEEKKGKKVSLVCSGDSGIYGMASLVYELAEQEEGFAERIHVIAGVTAAASGGALLGAPLSHDFLTVSLSDLLTPMEVIQNRIRSGAESDTVLCIYNPSSRKRGDYLRMACDIVLEKRSGQTVCGYVQNIGREGEKAVVTTLEELRDTQVDMFTTVFIGNSHTRNIHGKMVTPRGYRLETEKERA</sequence>
<dbReference type="InterPro" id="IPR035996">
    <property type="entry name" value="4pyrrol_Methylase_sf"/>
</dbReference>
<keyword evidence="4 7" id="KW-0808">Transferase</keyword>
<name>A0A1E3AFH1_9FIRM</name>
<dbReference type="InterPro" id="IPR014776">
    <property type="entry name" value="4pyrrole_Mease_sub2"/>
</dbReference>
<dbReference type="Proteomes" id="UP000094067">
    <property type="component" value="Unassembled WGS sequence"/>
</dbReference>
<evidence type="ECO:0000259" key="6">
    <source>
        <dbReference type="Pfam" id="PF00590"/>
    </source>
</evidence>
<keyword evidence="2" id="KW-0169">Cobalamin biosynthesis</keyword>
<gene>
    <name evidence="7" type="primary">cbiH</name>
    <name evidence="9" type="ORF">BEI59_03080</name>
    <name evidence="7" type="ORF">BEI61_03310</name>
    <name evidence="8" type="ORF">BEI63_25740</name>
</gene>
<evidence type="ECO:0000256" key="1">
    <source>
        <dbReference type="ARBA" id="ARBA00004953"/>
    </source>
</evidence>
<accession>A0A1E3AFH1</accession>
<dbReference type="GO" id="GO:0009236">
    <property type="term" value="P:cobalamin biosynthetic process"/>
    <property type="evidence" value="ECO:0007669"/>
    <property type="project" value="UniProtKB-UniPathway"/>
</dbReference>
<reference evidence="7 10" key="1">
    <citation type="submission" date="2016-07" db="EMBL/GenBank/DDBJ databases">
        <title>Characterization of isolates of Eisenbergiella tayi derived from blood cultures, using whole genome sequencing.</title>
        <authorList>
            <person name="Burdz T."/>
            <person name="Wiebe D."/>
            <person name="Huynh C."/>
            <person name="Bernard K."/>
        </authorList>
    </citation>
    <scope>NUCLEOTIDE SEQUENCE [LARGE SCALE GENOMIC DNA]</scope>
    <source>
        <strain evidence="7 10">NML 110608</strain>
    </source>
</reference>
<comment type="caution">
    <text evidence="7">The sequence shown here is derived from an EMBL/GenBank/DDBJ whole genome shotgun (WGS) entry which is preliminary data.</text>
</comment>
<dbReference type="InterPro" id="IPR000878">
    <property type="entry name" value="4pyrrol_Mease"/>
</dbReference>
<evidence type="ECO:0000313" key="12">
    <source>
        <dbReference type="Proteomes" id="UP000094869"/>
    </source>
</evidence>
<evidence type="ECO:0000313" key="8">
    <source>
        <dbReference type="EMBL" id="ODR48256.1"/>
    </source>
</evidence>
<evidence type="ECO:0000313" key="7">
    <source>
        <dbReference type="EMBL" id="ODM07420.1"/>
    </source>
</evidence>
<dbReference type="InterPro" id="IPR006363">
    <property type="entry name" value="Cbl_synth_CobJ/CibH_dom"/>
</dbReference>
<dbReference type="PANTHER" id="PTHR47036">
    <property type="entry name" value="COBALT-FACTOR III C(17)-METHYLTRANSFERASE-RELATED"/>
    <property type="match status" value="1"/>
</dbReference>
<dbReference type="CDD" id="cd11646">
    <property type="entry name" value="Precorrin_3B_C17_MT"/>
    <property type="match status" value="1"/>
</dbReference>
<dbReference type="GO" id="GO:0032259">
    <property type="term" value="P:methylation"/>
    <property type="evidence" value="ECO:0007669"/>
    <property type="project" value="UniProtKB-KW"/>
</dbReference>
<dbReference type="Proteomes" id="UP000094271">
    <property type="component" value="Unassembled WGS sequence"/>
</dbReference>
<keyword evidence="5" id="KW-0949">S-adenosyl-L-methionine</keyword>
<keyword evidence="3 7" id="KW-0489">Methyltransferase</keyword>
<comment type="pathway">
    <text evidence="1">Cofactor biosynthesis; adenosylcobalamin biosynthesis.</text>
</comment>
<evidence type="ECO:0000256" key="5">
    <source>
        <dbReference type="ARBA" id="ARBA00022691"/>
    </source>
</evidence>
<evidence type="ECO:0000256" key="2">
    <source>
        <dbReference type="ARBA" id="ARBA00022573"/>
    </source>
</evidence>
<protein>
    <submittedName>
        <fullName evidence="7 8">Precorrin-3B C(17)-methyltransferase</fullName>
        <ecNumber evidence="7">2.1.1.-</ecNumber>
    </submittedName>
</protein>
<organism evidence="7 10">
    <name type="scientific">Eisenbergiella tayi</name>
    <dbReference type="NCBI Taxonomy" id="1432052"/>
    <lineage>
        <taxon>Bacteria</taxon>
        <taxon>Bacillati</taxon>
        <taxon>Bacillota</taxon>
        <taxon>Clostridia</taxon>
        <taxon>Lachnospirales</taxon>
        <taxon>Lachnospiraceae</taxon>
        <taxon>Eisenbergiella</taxon>
    </lineage>
</organism>
<dbReference type="EMBL" id="MCGH01000002">
    <property type="protein sequence ID" value="ODM07420.1"/>
    <property type="molecule type" value="Genomic_DNA"/>
</dbReference>
<dbReference type="Gene3D" id="3.30.950.10">
    <property type="entry name" value="Methyltransferase, Cobalt-precorrin-4 Transmethylase, Domain 2"/>
    <property type="match status" value="1"/>
</dbReference>
<dbReference type="Proteomes" id="UP000094869">
    <property type="component" value="Unassembled WGS sequence"/>
</dbReference>
<dbReference type="UniPathway" id="UPA00148"/>
<dbReference type="InterPro" id="IPR014777">
    <property type="entry name" value="4pyrrole_Mease_sub1"/>
</dbReference>
<evidence type="ECO:0000313" key="9">
    <source>
        <dbReference type="EMBL" id="ODR54926.1"/>
    </source>
</evidence>
<dbReference type="InterPro" id="IPR051810">
    <property type="entry name" value="Precorrin_MeTrfase"/>
</dbReference>